<dbReference type="SUPFAM" id="SSF51556">
    <property type="entry name" value="Metallo-dependent hydrolases"/>
    <property type="match status" value="1"/>
</dbReference>
<dbReference type="PANTHER" id="PTHR21240:SF19">
    <property type="entry name" value="CATALYTIC_ HYDROLASE"/>
    <property type="match status" value="1"/>
</dbReference>
<evidence type="ECO:0000256" key="1">
    <source>
        <dbReference type="ARBA" id="ARBA00023239"/>
    </source>
</evidence>
<keyword evidence="4" id="KW-1185">Reference proteome</keyword>
<proteinExistence type="predicted"/>
<dbReference type="InterPro" id="IPR006680">
    <property type="entry name" value="Amidohydro-rel"/>
</dbReference>
<dbReference type="InterPro" id="IPR032465">
    <property type="entry name" value="ACMSD"/>
</dbReference>
<dbReference type="PANTHER" id="PTHR21240">
    <property type="entry name" value="2-AMINO-3-CARBOXYLMUCONATE-6-SEMIALDEHYDE DECARBOXYLASE"/>
    <property type="match status" value="1"/>
</dbReference>
<dbReference type="EMBL" id="JBHSGK010000003">
    <property type="protein sequence ID" value="MFC4735711.1"/>
    <property type="molecule type" value="Genomic_DNA"/>
</dbReference>
<accession>A0ABV9NS41</accession>
<dbReference type="Gene3D" id="3.20.20.140">
    <property type="entry name" value="Metal-dependent hydrolases"/>
    <property type="match status" value="1"/>
</dbReference>
<evidence type="ECO:0000259" key="2">
    <source>
        <dbReference type="Pfam" id="PF04909"/>
    </source>
</evidence>
<reference evidence="4" key="1">
    <citation type="journal article" date="2019" name="Int. J. Syst. Evol. Microbiol.">
        <title>The Global Catalogue of Microorganisms (GCM) 10K type strain sequencing project: providing services to taxonomists for standard genome sequencing and annotation.</title>
        <authorList>
            <consortium name="The Broad Institute Genomics Platform"/>
            <consortium name="The Broad Institute Genome Sequencing Center for Infectious Disease"/>
            <person name="Wu L."/>
            <person name="Ma J."/>
        </authorList>
    </citation>
    <scope>NUCLEOTIDE SEQUENCE [LARGE SCALE GENOMIC DNA]</scope>
    <source>
        <strain evidence="4">JCM 12165</strain>
    </source>
</reference>
<evidence type="ECO:0000313" key="4">
    <source>
        <dbReference type="Proteomes" id="UP001595896"/>
    </source>
</evidence>
<organism evidence="3 4">
    <name type="scientific">Bacillus daqingensis</name>
    <dbReference type="NCBI Taxonomy" id="872396"/>
    <lineage>
        <taxon>Bacteria</taxon>
        <taxon>Bacillati</taxon>
        <taxon>Bacillota</taxon>
        <taxon>Bacilli</taxon>
        <taxon>Bacillales</taxon>
        <taxon>Bacillaceae</taxon>
        <taxon>Bacillus</taxon>
    </lineage>
</organism>
<dbReference type="Pfam" id="PF04909">
    <property type="entry name" value="Amidohydro_2"/>
    <property type="match status" value="1"/>
</dbReference>
<gene>
    <name evidence="3" type="ORF">ACFO4L_03845</name>
</gene>
<dbReference type="InterPro" id="IPR032466">
    <property type="entry name" value="Metal_Hydrolase"/>
</dbReference>
<sequence>MKIIDAHIHLSYIDRFLKTAKTISHVHYSIEGLESEMQEAGISAAIGMGLEELEGGDGFPDPDAATPMRLNMLSRPLPNVYSCAGVNPHRMTPSEIKRLEKELLNPQTVGIKLYLGYYYVDPMDSRYRMIYELAEKYRVPVVFHTGDTYSEKGLLKYAHPIAIDEVAVRHPNVTFILAHFGDPWMLDGAQVVYKNRNVYADLSGLIVGDEKELTRIVQTPHFFDHFKHALAFADSYDKLLFGSDWPLVPMKPYISFIKSMIPKEHHEKVFYANAKKVFTKMKSV</sequence>
<feature type="domain" description="Amidohydrolase-related" evidence="2">
    <location>
        <begin position="83"/>
        <end position="278"/>
    </location>
</feature>
<protein>
    <submittedName>
        <fullName evidence="3">Amidohydrolase family protein</fullName>
    </submittedName>
</protein>
<name>A0ABV9NS41_9BACI</name>
<dbReference type="RefSeq" id="WP_377908331.1">
    <property type="nucleotide sequence ID" value="NZ_JBHSGK010000003.1"/>
</dbReference>
<keyword evidence="1" id="KW-0456">Lyase</keyword>
<dbReference type="Proteomes" id="UP001595896">
    <property type="component" value="Unassembled WGS sequence"/>
</dbReference>
<evidence type="ECO:0000313" key="3">
    <source>
        <dbReference type="EMBL" id="MFC4735711.1"/>
    </source>
</evidence>
<comment type="caution">
    <text evidence="3">The sequence shown here is derived from an EMBL/GenBank/DDBJ whole genome shotgun (WGS) entry which is preliminary data.</text>
</comment>
<dbReference type="CDD" id="cd01292">
    <property type="entry name" value="metallo-dependent_hydrolases"/>
    <property type="match status" value="1"/>
</dbReference>